<sequence>MSNLEFGALGKQYTVEVGASWHKGTRIADGPANPVWDLAKKHDLTIEHCDRFDSTSVSCGGPFDLQYGYNGYNNYLDVFNATVRHLVVDSAESPAGDRIAQQVVDLNFQMGYAIIGSASEKRPPCSIYAQCILVITLKAIQRHDFTYNSEAGRFSNANELPVDQCGFPTANPPRQLGWMRGLAFRIRCCWALFLVCVLAAGCDSAGMGQSYRIEFTALFGVAEYVEFEFFEDQVGETINSCLQVVVRAALLEAYEAAERRYGSPRVNSVPIICLQEQAATRDRSPSREGAVYYALSQKDADHELYEGSPQELSKLTFATEEPHESRKSQ</sequence>
<protein>
    <submittedName>
        <fullName evidence="1">Uncharacterized protein</fullName>
    </submittedName>
</protein>
<gene>
    <name evidence="1" type="ORF">BV22DRAFT_1123672</name>
</gene>
<dbReference type="Proteomes" id="UP000790709">
    <property type="component" value="Unassembled WGS sequence"/>
</dbReference>
<name>A0ACB8B0J1_9AGAM</name>
<comment type="caution">
    <text evidence="1">The sequence shown here is derived from an EMBL/GenBank/DDBJ whole genome shotgun (WGS) entry which is preliminary data.</text>
</comment>
<reference evidence="1" key="1">
    <citation type="journal article" date="2021" name="New Phytol.">
        <title>Evolutionary innovations through gain and loss of genes in the ectomycorrhizal Boletales.</title>
        <authorList>
            <person name="Wu G."/>
            <person name="Miyauchi S."/>
            <person name="Morin E."/>
            <person name="Kuo A."/>
            <person name="Drula E."/>
            <person name="Varga T."/>
            <person name="Kohler A."/>
            <person name="Feng B."/>
            <person name="Cao Y."/>
            <person name="Lipzen A."/>
            <person name="Daum C."/>
            <person name="Hundley H."/>
            <person name="Pangilinan J."/>
            <person name="Johnson J."/>
            <person name="Barry K."/>
            <person name="LaButti K."/>
            <person name="Ng V."/>
            <person name="Ahrendt S."/>
            <person name="Min B."/>
            <person name="Choi I.G."/>
            <person name="Park H."/>
            <person name="Plett J.M."/>
            <person name="Magnuson J."/>
            <person name="Spatafora J.W."/>
            <person name="Nagy L.G."/>
            <person name="Henrissat B."/>
            <person name="Grigoriev I.V."/>
            <person name="Yang Z.L."/>
            <person name="Xu J."/>
            <person name="Martin F.M."/>
        </authorList>
    </citation>
    <scope>NUCLEOTIDE SEQUENCE</scope>
    <source>
        <strain evidence="1">KUC20120723A-06</strain>
    </source>
</reference>
<accession>A0ACB8B0J1</accession>
<organism evidence="1 2">
    <name type="scientific">Leucogyrophana mollusca</name>
    <dbReference type="NCBI Taxonomy" id="85980"/>
    <lineage>
        <taxon>Eukaryota</taxon>
        <taxon>Fungi</taxon>
        <taxon>Dikarya</taxon>
        <taxon>Basidiomycota</taxon>
        <taxon>Agaricomycotina</taxon>
        <taxon>Agaricomycetes</taxon>
        <taxon>Agaricomycetidae</taxon>
        <taxon>Boletales</taxon>
        <taxon>Boletales incertae sedis</taxon>
        <taxon>Leucogyrophana</taxon>
    </lineage>
</organism>
<keyword evidence="2" id="KW-1185">Reference proteome</keyword>
<evidence type="ECO:0000313" key="1">
    <source>
        <dbReference type="EMBL" id="KAH7918623.1"/>
    </source>
</evidence>
<evidence type="ECO:0000313" key="2">
    <source>
        <dbReference type="Proteomes" id="UP000790709"/>
    </source>
</evidence>
<dbReference type="EMBL" id="MU266758">
    <property type="protein sequence ID" value="KAH7918623.1"/>
    <property type="molecule type" value="Genomic_DNA"/>
</dbReference>
<proteinExistence type="predicted"/>